<dbReference type="Gene3D" id="2.60.120.10">
    <property type="entry name" value="Jelly Rolls"/>
    <property type="match status" value="1"/>
</dbReference>
<proteinExistence type="predicted"/>
<dbReference type="Pfam" id="PF00027">
    <property type="entry name" value="cNMP_binding"/>
    <property type="match status" value="1"/>
</dbReference>
<dbReference type="OrthoDB" id="667553at2"/>
<dbReference type="RefSeq" id="WP_010855646.1">
    <property type="nucleotide sequence ID" value="NZ_AQHR01000089.1"/>
</dbReference>
<dbReference type="PATRIC" id="fig|1288963.3.peg.3505"/>
<dbReference type="AlphaFoldDB" id="R7ZPJ0"/>
<evidence type="ECO:0000259" key="1">
    <source>
        <dbReference type="Pfam" id="PF00027"/>
    </source>
</evidence>
<name>R7ZPJ0_9BACT</name>
<reference evidence="2 3" key="1">
    <citation type="submission" date="2013-02" db="EMBL/GenBank/DDBJ databases">
        <title>A novel strain isolated from Lonar lake, Maharashtra, India.</title>
        <authorList>
            <person name="Singh A."/>
        </authorList>
    </citation>
    <scope>NUCLEOTIDE SEQUENCE [LARGE SCALE GENOMIC DNA]</scope>
    <source>
        <strain evidence="2 3">AK24</strain>
    </source>
</reference>
<dbReference type="EMBL" id="AQHR01000089">
    <property type="protein sequence ID" value="EON76036.1"/>
    <property type="molecule type" value="Genomic_DNA"/>
</dbReference>
<dbReference type="Proteomes" id="UP000013909">
    <property type="component" value="Unassembled WGS sequence"/>
</dbReference>
<protein>
    <submittedName>
        <fullName evidence="2">cAMP-binding protein</fullName>
    </submittedName>
</protein>
<dbReference type="SUPFAM" id="SSF51206">
    <property type="entry name" value="cAMP-binding domain-like"/>
    <property type="match status" value="1"/>
</dbReference>
<dbReference type="InterPro" id="IPR000595">
    <property type="entry name" value="cNMP-bd_dom"/>
</dbReference>
<evidence type="ECO:0000313" key="2">
    <source>
        <dbReference type="EMBL" id="EON76036.1"/>
    </source>
</evidence>
<dbReference type="InterPro" id="IPR018490">
    <property type="entry name" value="cNMP-bd_dom_sf"/>
</dbReference>
<dbReference type="InterPro" id="IPR014710">
    <property type="entry name" value="RmlC-like_jellyroll"/>
</dbReference>
<evidence type="ECO:0000313" key="3">
    <source>
        <dbReference type="Proteomes" id="UP000013909"/>
    </source>
</evidence>
<organism evidence="2 3">
    <name type="scientific">Lunatimonas lonarensis</name>
    <dbReference type="NCBI Taxonomy" id="1232681"/>
    <lineage>
        <taxon>Bacteria</taxon>
        <taxon>Pseudomonadati</taxon>
        <taxon>Bacteroidota</taxon>
        <taxon>Cytophagia</taxon>
        <taxon>Cytophagales</taxon>
        <taxon>Cyclobacteriaceae</taxon>
    </lineage>
</organism>
<feature type="domain" description="Cyclic nucleotide-binding" evidence="1">
    <location>
        <begin position="31"/>
        <end position="119"/>
    </location>
</feature>
<comment type="caution">
    <text evidence="2">The sequence shown here is derived from an EMBL/GenBank/DDBJ whole genome shotgun (WGS) entry which is preliminary data.</text>
</comment>
<dbReference type="STRING" id="1232681.ADIS_3514"/>
<keyword evidence="3" id="KW-1185">Reference proteome</keyword>
<sequence>MESYLIQVIQKSISLTKEEISAVDSAFGLRLKLEKDQLLYPSNSHCKYIFFIEKGIVKHAYLSEKGEIITCDFSMEGQFLTDYGSFTTNRASLYQFQALEELHFYRINLVDLMNLYASHPKIETFGRMIAEQTTERITQMARSLISEKASDRYERLLKEKPDLLQRVPQKYIAAYLGVKPESLSRIRKNYLG</sequence>
<gene>
    <name evidence="2" type="ORF">ADIS_3514</name>
</gene>
<accession>R7ZPJ0</accession>